<feature type="region of interest" description="Disordered" evidence="1">
    <location>
        <begin position="258"/>
        <end position="292"/>
    </location>
</feature>
<dbReference type="Proteomes" id="UP000053890">
    <property type="component" value="Unassembled WGS sequence"/>
</dbReference>
<evidence type="ECO:0000313" key="3">
    <source>
        <dbReference type="Proteomes" id="UP000053890"/>
    </source>
</evidence>
<accession>A0A0N8PZS5</accession>
<evidence type="ECO:0000313" key="2">
    <source>
        <dbReference type="EMBL" id="KPV73141.1"/>
    </source>
</evidence>
<evidence type="ECO:0000256" key="1">
    <source>
        <dbReference type="SAM" id="MobiDB-lite"/>
    </source>
</evidence>
<dbReference type="AlphaFoldDB" id="A0A0N8PZS5"/>
<proteinExistence type="predicted"/>
<sequence>MDASPDEDQLASQSPSEPPQERVKLLSGDLAAATAPSTSTARPADDVPTTPKPAPRPDLHFAAVASLARFGRGPYSTQQLGECVDELAAQGYPSAEVISELWRAHTTAHAYENAAVSASASSTPAHLRASASTSTSTSSPPLTPASRASHLPWTTHDNKRLIEMRRQGLTYKEAAEQLGRTTGAVTSQYHKLCDRDPTLPRPKRGRPSSTAPRPTMSPSSTSGAASPSTAPFVKPEPRHLDAHSALSASISSPAAAAITPAPAPIPTSSTPHVPPPAPAAASTAAAPQARARPSRRRIGLAFHGAAYEGALAALRRLREPLDIELGGEPDATERDAAPAEQDRRDEARTSAGAGEGSTSAAELKG</sequence>
<feature type="compositionally biased region" description="Low complexity" evidence="1">
    <location>
        <begin position="349"/>
        <end position="365"/>
    </location>
</feature>
<feature type="compositionally biased region" description="Low complexity" evidence="1">
    <location>
        <begin position="258"/>
        <end position="271"/>
    </location>
</feature>
<dbReference type="EMBL" id="KQ474084">
    <property type="protein sequence ID" value="KPV73141.1"/>
    <property type="molecule type" value="Genomic_DNA"/>
</dbReference>
<protein>
    <recommendedName>
        <fullName evidence="4">Myb-like domain-containing protein</fullName>
    </recommendedName>
</protein>
<gene>
    <name evidence="2" type="ORF">RHOBADRAFT_55361</name>
</gene>
<dbReference type="GeneID" id="28978261"/>
<feature type="region of interest" description="Disordered" evidence="1">
    <location>
        <begin position="1"/>
        <end position="59"/>
    </location>
</feature>
<feature type="compositionally biased region" description="Basic and acidic residues" evidence="1">
    <location>
        <begin position="331"/>
        <end position="348"/>
    </location>
</feature>
<name>A0A0N8PZS5_RHOGW</name>
<reference evidence="2 3" key="1">
    <citation type="journal article" date="2015" name="Front. Microbiol.">
        <title>Genome sequence of the plant growth promoting endophytic yeast Rhodotorula graminis WP1.</title>
        <authorList>
            <person name="Firrincieli A."/>
            <person name="Otillar R."/>
            <person name="Salamov A."/>
            <person name="Schmutz J."/>
            <person name="Khan Z."/>
            <person name="Redman R.S."/>
            <person name="Fleck N.D."/>
            <person name="Lindquist E."/>
            <person name="Grigoriev I.V."/>
            <person name="Doty S.L."/>
        </authorList>
    </citation>
    <scope>NUCLEOTIDE SEQUENCE [LARGE SCALE GENOMIC DNA]</scope>
    <source>
        <strain evidence="2 3">WP1</strain>
    </source>
</reference>
<feature type="compositionally biased region" description="Low complexity" evidence="1">
    <location>
        <begin position="118"/>
        <end position="149"/>
    </location>
</feature>
<keyword evidence="3" id="KW-1185">Reference proteome</keyword>
<evidence type="ECO:0008006" key="4">
    <source>
        <dbReference type="Google" id="ProtNLM"/>
    </source>
</evidence>
<feature type="compositionally biased region" description="Low complexity" evidence="1">
    <location>
        <begin position="31"/>
        <end position="42"/>
    </location>
</feature>
<dbReference type="Gene3D" id="1.10.10.60">
    <property type="entry name" value="Homeodomain-like"/>
    <property type="match status" value="1"/>
</dbReference>
<feature type="region of interest" description="Disordered" evidence="1">
    <location>
        <begin position="181"/>
        <end position="236"/>
    </location>
</feature>
<organism evidence="2 3">
    <name type="scientific">Rhodotorula graminis (strain WP1)</name>
    <dbReference type="NCBI Taxonomy" id="578459"/>
    <lineage>
        <taxon>Eukaryota</taxon>
        <taxon>Fungi</taxon>
        <taxon>Dikarya</taxon>
        <taxon>Basidiomycota</taxon>
        <taxon>Pucciniomycotina</taxon>
        <taxon>Microbotryomycetes</taxon>
        <taxon>Sporidiobolales</taxon>
        <taxon>Sporidiobolaceae</taxon>
        <taxon>Rhodotorula</taxon>
    </lineage>
</organism>
<feature type="region of interest" description="Disordered" evidence="1">
    <location>
        <begin position="118"/>
        <end position="159"/>
    </location>
</feature>
<feature type="region of interest" description="Disordered" evidence="1">
    <location>
        <begin position="324"/>
        <end position="365"/>
    </location>
</feature>
<dbReference type="RefSeq" id="XP_018269190.1">
    <property type="nucleotide sequence ID" value="XM_018417813.1"/>
</dbReference>
<feature type="compositionally biased region" description="Low complexity" evidence="1">
    <location>
        <begin position="214"/>
        <end position="231"/>
    </location>
</feature>
<feature type="compositionally biased region" description="Low complexity" evidence="1">
    <location>
        <begin position="279"/>
        <end position="291"/>
    </location>
</feature>